<organism evidence="1 2">
    <name type="scientific">Rhizophagus irregularis</name>
    <dbReference type="NCBI Taxonomy" id="588596"/>
    <lineage>
        <taxon>Eukaryota</taxon>
        <taxon>Fungi</taxon>
        <taxon>Fungi incertae sedis</taxon>
        <taxon>Mucoromycota</taxon>
        <taxon>Glomeromycotina</taxon>
        <taxon>Glomeromycetes</taxon>
        <taxon>Glomerales</taxon>
        <taxon>Glomeraceae</taxon>
        <taxon>Rhizophagus</taxon>
    </lineage>
</organism>
<evidence type="ECO:0000313" key="2">
    <source>
        <dbReference type="Proteomes" id="UP000232688"/>
    </source>
</evidence>
<dbReference type="VEuPathDB" id="FungiDB:RhiirA1_483279"/>
<comment type="caution">
    <text evidence="1">The sequence shown here is derived from an EMBL/GenBank/DDBJ whole genome shotgun (WGS) entry which is preliminary data.</text>
</comment>
<accession>A0A2N0QKS2</accession>
<reference evidence="1 2" key="2">
    <citation type="submission" date="2017-10" db="EMBL/GenBank/DDBJ databases">
        <title>Genome analyses suggest a sexual origin of heterokaryosis in a supposedly ancient asexual fungus.</title>
        <authorList>
            <person name="Corradi N."/>
            <person name="Sedzielewska K."/>
            <person name="Noel J."/>
            <person name="Charron P."/>
            <person name="Farinelli L."/>
            <person name="Marton T."/>
            <person name="Kruger M."/>
            <person name="Pelin A."/>
            <person name="Brachmann A."/>
            <person name="Corradi N."/>
        </authorList>
    </citation>
    <scope>NUCLEOTIDE SEQUENCE [LARGE SCALE GENOMIC DNA]</scope>
    <source>
        <strain evidence="1 2">A1</strain>
    </source>
</reference>
<dbReference type="AlphaFoldDB" id="A0A2N0QKS2"/>
<proteinExistence type="predicted"/>
<dbReference type="Gene3D" id="3.40.50.360">
    <property type="match status" value="1"/>
</dbReference>
<protein>
    <submittedName>
        <fullName evidence="1">Uncharacterized protein</fullName>
    </submittedName>
</protein>
<dbReference type="Proteomes" id="UP000232688">
    <property type="component" value="Unassembled WGS sequence"/>
</dbReference>
<reference evidence="1 2" key="1">
    <citation type="submission" date="2017-10" db="EMBL/GenBank/DDBJ databases">
        <title>Extensive intraspecific genome diversity in a model arbuscular mycorrhizal fungus.</title>
        <authorList>
            <person name="Chen E.C.H."/>
            <person name="Morin E."/>
            <person name="Baudet D."/>
            <person name="Noel J."/>
            <person name="Ndikumana S."/>
            <person name="Charron P."/>
            <person name="St-Onge C."/>
            <person name="Giorgi J."/>
            <person name="Grigoriev I.V."/>
            <person name="Roux C."/>
            <person name="Martin F.M."/>
            <person name="Corradi N."/>
        </authorList>
    </citation>
    <scope>NUCLEOTIDE SEQUENCE [LARGE SCALE GENOMIC DNA]</scope>
    <source>
        <strain evidence="1 2">A1</strain>
    </source>
</reference>
<evidence type="ECO:0000313" key="1">
    <source>
        <dbReference type="EMBL" id="PKC51646.1"/>
    </source>
</evidence>
<dbReference type="InterPro" id="IPR029039">
    <property type="entry name" value="Flavoprotein-like_sf"/>
</dbReference>
<gene>
    <name evidence="1" type="ORF">RhiirA1_483279</name>
</gene>
<dbReference type="EMBL" id="LLXH01007251">
    <property type="protein sequence ID" value="PKC51646.1"/>
    <property type="molecule type" value="Genomic_DNA"/>
</dbReference>
<dbReference type="SUPFAM" id="SSF52218">
    <property type="entry name" value="Flavoproteins"/>
    <property type="match status" value="1"/>
</dbReference>
<sequence>MKNMIDRISQAIRDQRYPNLKEHLKTVETFVVAVGGDNPRIKGLPLIQQFKYTFDFLNMPFTGYVIGRASKPKEILQDKVALSQARLMNEQIKKLIQSREQS</sequence>
<name>A0A2N0QKS2_9GLOM</name>